<comment type="subcellular location">
    <subcellularLocation>
        <location evidence="1">Golgi apparatus membrane</location>
        <topology evidence="1">Single-pass type II membrane protein</topology>
    </subcellularLocation>
</comment>
<keyword evidence="6" id="KW-0732">Signal</keyword>
<keyword evidence="5" id="KW-0333">Golgi apparatus</keyword>
<sequence>MAVNQLSLLLFRSLLAIATITSAVAGATPYLSPTTLFPNYQKMLTTFKIYTYAPPSQFTPTVTTQPESLFTTSLLASPFVTQDPEEAHLFFLPFHPDLPTRSLARQVRENRQNLPYWNRTLEADHVFLSLSGIDYSSDRNSLELKKNSVQISHFPTTYGHFIPHKDITLPPLNPSPLAHPHAPPANKTAMYLGYMRSDGLPEESSIVNELINDPDFVIESQPSDGLGYMGNSKFCLFV</sequence>
<evidence type="ECO:0000256" key="1">
    <source>
        <dbReference type="ARBA" id="ARBA00004323"/>
    </source>
</evidence>
<reference evidence="8" key="1">
    <citation type="submission" date="2022-12" db="EMBL/GenBank/DDBJ databases">
        <title>Draft genome assemblies for two species of Escallonia (Escalloniales).</title>
        <authorList>
            <person name="Chanderbali A."/>
            <person name="Dervinis C."/>
            <person name="Anghel I."/>
            <person name="Soltis D."/>
            <person name="Soltis P."/>
            <person name="Zapata F."/>
        </authorList>
    </citation>
    <scope>NUCLEOTIDE SEQUENCE</scope>
    <source>
        <strain evidence="8">UCBG64.0493</strain>
        <tissue evidence="8">Leaf</tissue>
    </source>
</reference>
<evidence type="ECO:0000256" key="4">
    <source>
        <dbReference type="ARBA" id="ARBA00022968"/>
    </source>
</evidence>
<evidence type="ECO:0000259" key="7">
    <source>
        <dbReference type="Pfam" id="PF03016"/>
    </source>
</evidence>
<feature type="signal peptide" evidence="6">
    <location>
        <begin position="1"/>
        <end position="26"/>
    </location>
</feature>
<evidence type="ECO:0000256" key="2">
    <source>
        <dbReference type="ARBA" id="ARBA00010271"/>
    </source>
</evidence>
<dbReference type="Pfam" id="PF03016">
    <property type="entry name" value="Exostosin_GT47"/>
    <property type="match status" value="1"/>
</dbReference>
<keyword evidence="4" id="KW-0812">Transmembrane</keyword>
<comment type="caution">
    <text evidence="8">The sequence shown here is derived from an EMBL/GenBank/DDBJ whole genome shotgun (WGS) entry which is preliminary data.</text>
</comment>
<dbReference type="AlphaFoldDB" id="A0AA88V4Z5"/>
<comment type="similarity">
    <text evidence="2">Belongs to the glycosyltransferase 47 family.</text>
</comment>
<proteinExistence type="inferred from homology"/>
<evidence type="ECO:0000256" key="6">
    <source>
        <dbReference type="SAM" id="SignalP"/>
    </source>
</evidence>
<organism evidence="8 9">
    <name type="scientific">Escallonia herrerae</name>
    <dbReference type="NCBI Taxonomy" id="1293975"/>
    <lineage>
        <taxon>Eukaryota</taxon>
        <taxon>Viridiplantae</taxon>
        <taxon>Streptophyta</taxon>
        <taxon>Embryophyta</taxon>
        <taxon>Tracheophyta</taxon>
        <taxon>Spermatophyta</taxon>
        <taxon>Magnoliopsida</taxon>
        <taxon>eudicotyledons</taxon>
        <taxon>Gunneridae</taxon>
        <taxon>Pentapetalae</taxon>
        <taxon>asterids</taxon>
        <taxon>campanulids</taxon>
        <taxon>Escalloniales</taxon>
        <taxon>Escalloniaceae</taxon>
        <taxon>Escallonia</taxon>
    </lineage>
</organism>
<dbReference type="Proteomes" id="UP001188597">
    <property type="component" value="Unassembled WGS sequence"/>
</dbReference>
<accession>A0AA88V4Z5</accession>
<name>A0AA88V4Z5_9ASTE</name>
<evidence type="ECO:0000256" key="5">
    <source>
        <dbReference type="ARBA" id="ARBA00023034"/>
    </source>
</evidence>
<dbReference type="InterPro" id="IPR040911">
    <property type="entry name" value="Exostosin_GT47"/>
</dbReference>
<evidence type="ECO:0000313" key="8">
    <source>
        <dbReference type="EMBL" id="KAK3001840.1"/>
    </source>
</evidence>
<keyword evidence="3" id="KW-0808">Transferase</keyword>
<dbReference type="EMBL" id="JAVXUP010002705">
    <property type="protein sequence ID" value="KAK3001840.1"/>
    <property type="molecule type" value="Genomic_DNA"/>
</dbReference>
<dbReference type="PANTHER" id="PTHR11062:SF253">
    <property type="entry name" value="EXOSTOSIN GT47 DOMAIN-CONTAINING PROTEIN"/>
    <property type="match status" value="1"/>
</dbReference>
<feature type="chain" id="PRO_5041698612" description="Exostosin GT47 domain-containing protein" evidence="6">
    <location>
        <begin position="27"/>
        <end position="238"/>
    </location>
</feature>
<dbReference type="GO" id="GO:0000139">
    <property type="term" value="C:Golgi membrane"/>
    <property type="evidence" value="ECO:0007669"/>
    <property type="project" value="UniProtKB-SubCell"/>
</dbReference>
<evidence type="ECO:0000256" key="3">
    <source>
        <dbReference type="ARBA" id="ARBA00022676"/>
    </source>
</evidence>
<feature type="domain" description="Exostosin GT47" evidence="7">
    <location>
        <begin position="46"/>
        <end position="236"/>
    </location>
</feature>
<keyword evidence="3" id="KW-0328">Glycosyltransferase</keyword>
<dbReference type="InterPro" id="IPR004263">
    <property type="entry name" value="Exostosin"/>
</dbReference>
<dbReference type="GO" id="GO:0016757">
    <property type="term" value="F:glycosyltransferase activity"/>
    <property type="evidence" value="ECO:0007669"/>
    <property type="project" value="UniProtKB-KW"/>
</dbReference>
<gene>
    <name evidence="8" type="ORF">RJ639_020907</name>
</gene>
<keyword evidence="9" id="KW-1185">Reference proteome</keyword>
<protein>
    <recommendedName>
        <fullName evidence="7">Exostosin GT47 domain-containing protein</fullName>
    </recommendedName>
</protein>
<evidence type="ECO:0000313" key="9">
    <source>
        <dbReference type="Proteomes" id="UP001188597"/>
    </source>
</evidence>
<keyword evidence="4" id="KW-0735">Signal-anchor</keyword>
<dbReference type="PANTHER" id="PTHR11062">
    <property type="entry name" value="EXOSTOSIN HEPARAN SULFATE GLYCOSYLTRANSFERASE -RELATED"/>
    <property type="match status" value="1"/>
</dbReference>